<proteinExistence type="predicted"/>
<feature type="non-terminal residue" evidence="2">
    <location>
        <position position="114"/>
    </location>
</feature>
<sequence>MPAISSIAVILLVMAPCRQDRWHCNWNSSNQKHEQIINSWTISTVLNRVHNNNLDNHSHCNRAYAEVPNRMSCLPKECMNTSCNDHSINFALFHCRTRVNTISRGFCHGQGFTS</sequence>
<protein>
    <submittedName>
        <fullName evidence="2">Olfactory receptor</fullName>
    </submittedName>
</protein>
<comment type="caution">
    <text evidence="2">The sequence shown here is derived from an EMBL/GenBank/DDBJ whole genome shotgun (WGS) entry which is preliminary data.</text>
</comment>
<dbReference type="AlphaFoldDB" id="A0A5A7PA15"/>
<reference evidence="3" key="1">
    <citation type="journal article" date="2019" name="Curr. Biol.">
        <title>Genome Sequence of Striga asiatica Provides Insight into the Evolution of Plant Parasitism.</title>
        <authorList>
            <person name="Yoshida S."/>
            <person name="Kim S."/>
            <person name="Wafula E.K."/>
            <person name="Tanskanen J."/>
            <person name="Kim Y.M."/>
            <person name="Honaas L."/>
            <person name="Yang Z."/>
            <person name="Spallek T."/>
            <person name="Conn C.E."/>
            <person name="Ichihashi Y."/>
            <person name="Cheong K."/>
            <person name="Cui S."/>
            <person name="Der J.P."/>
            <person name="Gundlach H."/>
            <person name="Jiao Y."/>
            <person name="Hori C."/>
            <person name="Ishida J.K."/>
            <person name="Kasahara H."/>
            <person name="Kiba T."/>
            <person name="Kim M.S."/>
            <person name="Koo N."/>
            <person name="Laohavisit A."/>
            <person name="Lee Y.H."/>
            <person name="Lumba S."/>
            <person name="McCourt P."/>
            <person name="Mortimer J.C."/>
            <person name="Mutuku J.M."/>
            <person name="Nomura T."/>
            <person name="Sasaki-Sekimoto Y."/>
            <person name="Seto Y."/>
            <person name="Wang Y."/>
            <person name="Wakatake T."/>
            <person name="Sakakibara H."/>
            <person name="Demura T."/>
            <person name="Yamaguchi S."/>
            <person name="Yoneyama K."/>
            <person name="Manabe R.I."/>
            <person name="Nelson D.C."/>
            <person name="Schulman A.H."/>
            <person name="Timko M.P."/>
            <person name="dePamphilis C.W."/>
            <person name="Choi D."/>
            <person name="Shirasu K."/>
        </authorList>
    </citation>
    <scope>NUCLEOTIDE SEQUENCE [LARGE SCALE GENOMIC DNA]</scope>
    <source>
        <strain evidence="3">cv. UVA1</strain>
    </source>
</reference>
<feature type="chain" id="PRO_5022765204" evidence="1">
    <location>
        <begin position="20"/>
        <end position="114"/>
    </location>
</feature>
<keyword evidence="1" id="KW-0732">Signal</keyword>
<keyword evidence="3" id="KW-1185">Reference proteome</keyword>
<organism evidence="2 3">
    <name type="scientific">Striga asiatica</name>
    <name type="common">Asiatic witchweed</name>
    <name type="synonym">Buchnera asiatica</name>
    <dbReference type="NCBI Taxonomy" id="4170"/>
    <lineage>
        <taxon>Eukaryota</taxon>
        <taxon>Viridiplantae</taxon>
        <taxon>Streptophyta</taxon>
        <taxon>Embryophyta</taxon>
        <taxon>Tracheophyta</taxon>
        <taxon>Spermatophyta</taxon>
        <taxon>Magnoliopsida</taxon>
        <taxon>eudicotyledons</taxon>
        <taxon>Gunneridae</taxon>
        <taxon>Pentapetalae</taxon>
        <taxon>asterids</taxon>
        <taxon>lamiids</taxon>
        <taxon>Lamiales</taxon>
        <taxon>Orobanchaceae</taxon>
        <taxon>Buchnereae</taxon>
        <taxon>Striga</taxon>
    </lineage>
</organism>
<dbReference type="Proteomes" id="UP000325081">
    <property type="component" value="Unassembled WGS sequence"/>
</dbReference>
<name>A0A5A7PA15_STRAF</name>
<keyword evidence="2" id="KW-0675">Receptor</keyword>
<feature type="signal peptide" evidence="1">
    <location>
        <begin position="1"/>
        <end position="19"/>
    </location>
</feature>
<evidence type="ECO:0000313" key="2">
    <source>
        <dbReference type="EMBL" id="GER29424.1"/>
    </source>
</evidence>
<evidence type="ECO:0000313" key="3">
    <source>
        <dbReference type="Proteomes" id="UP000325081"/>
    </source>
</evidence>
<accession>A0A5A7PA15</accession>
<gene>
    <name evidence="2" type="ORF">STAS_05287</name>
</gene>
<evidence type="ECO:0000256" key="1">
    <source>
        <dbReference type="SAM" id="SignalP"/>
    </source>
</evidence>
<dbReference type="EMBL" id="BKCP01003891">
    <property type="protein sequence ID" value="GER29424.1"/>
    <property type="molecule type" value="Genomic_DNA"/>
</dbReference>